<evidence type="ECO:0000313" key="3">
    <source>
        <dbReference type="Proteomes" id="UP000230390"/>
    </source>
</evidence>
<sequence>MKPYKLEAGTAQHIGNRPQQNDRSAIFAGARAPGYVMAVLADGIAGGATASEQVLHTAKQLFDEFKPGDNPGIERLATLLRDIVHETHLVIKMNGVATETEPQCTFAGLIITPGGQAVWAHVGDSRVYRFQQGECKARTSDASYIDHLMGTEKLPAESARNHRHSKLLVNVLGNSRKEPFVSIGSQEELGIGDAFLLCSDGLWHFFTDAELGAVLSKSAPRQASELLIDKATERAQGKGGNCTMAIIKLVKPPKDVPNYTVQKMGRAV</sequence>
<dbReference type="Pfam" id="PF13672">
    <property type="entry name" value="PP2C_2"/>
    <property type="match status" value="1"/>
</dbReference>
<accession>A0A2G8T8Z0</accession>
<evidence type="ECO:0000313" key="2">
    <source>
        <dbReference type="EMBL" id="PIL42520.1"/>
    </source>
</evidence>
<dbReference type="Proteomes" id="UP000230390">
    <property type="component" value="Unassembled WGS sequence"/>
</dbReference>
<name>A0A2G8T8Z0_9BURK</name>
<dbReference type="SMART" id="SM00332">
    <property type="entry name" value="PP2Cc"/>
    <property type="match status" value="1"/>
</dbReference>
<evidence type="ECO:0000259" key="1">
    <source>
        <dbReference type="PROSITE" id="PS51746"/>
    </source>
</evidence>
<dbReference type="OrthoDB" id="9801841at2"/>
<dbReference type="Gene3D" id="3.60.40.10">
    <property type="entry name" value="PPM-type phosphatase domain"/>
    <property type="match status" value="1"/>
</dbReference>
<keyword evidence="3" id="KW-1185">Reference proteome</keyword>
<dbReference type="InterPro" id="IPR036457">
    <property type="entry name" value="PPM-type-like_dom_sf"/>
</dbReference>
<dbReference type="CDD" id="cd00143">
    <property type="entry name" value="PP2Cc"/>
    <property type="match status" value="1"/>
</dbReference>
<dbReference type="AlphaFoldDB" id="A0A2G8T8Z0"/>
<gene>
    <name evidence="2" type="ORF">CR105_23820</name>
</gene>
<dbReference type="PROSITE" id="PS51746">
    <property type="entry name" value="PPM_2"/>
    <property type="match status" value="1"/>
</dbReference>
<dbReference type="RefSeq" id="WP_099792902.1">
    <property type="nucleotide sequence ID" value="NZ_JBHLYV010000091.1"/>
</dbReference>
<reference evidence="2 3" key="1">
    <citation type="submission" date="2017-10" db="EMBL/GenBank/DDBJ databases">
        <title>Massilia psychrophilum sp. nov., a novel purple-pigmented bacterium isolated from Tianshan glacier, Xinjiang Municipality, China.</title>
        <authorList>
            <person name="Wang H."/>
        </authorList>
    </citation>
    <scope>NUCLEOTIDE SEQUENCE [LARGE SCALE GENOMIC DNA]</scope>
    <source>
        <strain evidence="2 3">JCM 30074</strain>
    </source>
</reference>
<dbReference type="InterPro" id="IPR001932">
    <property type="entry name" value="PPM-type_phosphatase-like_dom"/>
</dbReference>
<dbReference type="SUPFAM" id="SSF81606">
    <property type="entry name" value="PP2C-like"/>
    <property type="match status" value="1"/>
</dbReference>
<proteinExistence type="predicted"/>
<dbReference type="EMBL" id="PDOC01000025">
    <property type="protein sequence ID" value="PIL42520.1"/>
    <property type="molecule type" value="Genomic_DNA"/>
</dbReference>
<organism evidence="2 3">
    <name type="scientific">Massilia eurypsychrophila</name>
    <dbReference type="NCBI Taxonomy" id="1485217"/>
    <lineage>
        <taxon>Bacteria</taxon>
        <taxon>Pseudomonadati</taxon>
        <taxon>Pseudomonadota</taxon>
        <taxon>Betaproteobacteria</taxon>
        <taxon>Burkholderiales</taxon>
        <taxon>Oxalobacteraceae</taxon>
        <taxon>Telluria group</taxon>
        <taxon>Massilia</taxon>
    </lineage>
</organism>
<comment type="caution">
    <text evidence="2">The sequence shown here is derived from an EMBL/GenBank/DDBJ whole genome shotgun (WGS) entry which is preliminary data.</text>
</comment>
<dbReference type="SMART" id="SM00331">
    <property type="entry name" value="PP2C_SIG"/>
    <property type="match status" value="1"/>
</dbReference>
<protein>
    <submittedName>
        <fullName evidence="2">Serine/threonine protein phosphatase</fullName>
    </submittedName>
</protein>
<feature type="domain" description="PPM-type phosphatase" evidence="1">
    <location>
        <begin position="5"/>
        <end position="249"/>
    </location>
</feature>